<dbReference type="AlphaFoldDB" id="A0A078KXF9"/>
<protein>
    <submittedName>
        <fullName evidence="1">Uncharacterized protein</fullName>
    </submittedName>
</protein>
<name>A0A078KXF9_9GAMM</name>
<evidence type="ECO:0000313" key="2">
    <source>
        <dbReference type="Proteomes" id="UP000044071"/>
    </source>
</evidence>
<dbReference type="RefSeq" id="WP_043872927.1">
    <property type="nucleotide sequence ID" value="NZ_CCVW01000001.1"/>
</dbReference>
<dbReference type="EMBL" id="CCSB01000001">
    <property type="protein sequence ID" value="CDZ76388.1"/>
    <property type="molecule type" value="Genomic_DNA"/>
</dbReference>
<accession>A0A078KXF9</accession>
<dbReference type="OrthoDB" id="5649982at2"/>
<sequence>MKNSTELVNSDPLLTLFNESYNNYGREVFEDVFTSISDNIKAIYEVYQKFPSTCINFLEQLKLPFQELEYLQQVTNPIRFYSIKRRNPSLEQLAISLDALRAIINGNQQMFQVLYEANINRLDCENKTETFKKVAKEVCMAVIDITIHKLETDKIHGQARIERMEPSDNSYITLS</sequence>
<keyword evidence="2" id="KW-1185">Reference proteome</keyword>
<proteinExistence type="predicted"/>
<evidence type="ECO:0000313" key="1">
    <source>
        <dbReference type="EMBL" id="CDZ76388.1"/>
    </source>
</evidence>
<dbReference type="Proteomes" id="UP000044071">
    <property type="component" value="Unassembled WGS sequence"/>
</dbReference>
<reference evidence="1 2" key="1">
    <citation type="submission" date="2014-06" db="EMBL/GenBank/DDBJ databases">
        <authorList>
            <person name="Urmite Genomes Urmite Genomes"/>
        </authorList>
    </citation>
    <scope>NUCLEOTIDE SEQUENCE [LARGE SCALE GENOMIC DNA]</scope>
</reference>
<dbReference type="eggNOG" id="ENOG5031EG6">
    <property type="taxonomic scope" value="Bacteria"/>
</dbReference>
<gene>
    <name evidence="1" type="ORF">BN59_00657</name>
</gene>
<organism evidence="1 2">
    <name type="scientific">Legionella massiliensis</name>
    <dbReference type="NCBI Taxonomy" id="1034943"/>
    <lineage>
        <taxon>Bacteria</taxon>
        <taxon>Pseudomonadati</taxon>
        <taxon>Pseudomonadota</taxon>
        <taxon>Gammaproteobacteria</taxon>
        <taxon>Legionellales</taxon>
        <taxon>Legionellaceae</taxon>
        <taxon>Legionella</taxon>
    </lineage>
</organism>